<dbReference type="InterPro" id="IPR012337">
    <property type="entry name" value="RNaseH-like_sf"/>
</dbReference>
<organism evidence="1 2">
    <name type="scientific">Dipteronia dyeriana</name>
    <dbReference type="NCBI Taxonomy" id="168575"/>
    <lineage>
        <taxon>Eukaryota</taxon>
        <taxon>Viridiplantae</taxon>
        <taxon>Streptophyta</taxon>
        <taxon>Embryophyta</taxon>
        <taxon>Tracheophyta</taxon>
        <taxon>Spermatophyta</taxon>
        <taxon>Magnoliopsida</taxon>
        <taxon>eudicotyledons</taxon>
        <taxon>Gunneridae</taxon>
        <taxon>Pentapetalae</taxon>
        <taxon>rosids</taxon>
        <taxon>malvids</taxon>
        <taxon>Sapindales</taxon>
        <taxon>Sapindaceae</taxon>
        <taxon>Hippocastanoideae</taxon>
        <taxon>Acereae</taxon>
        <taxon>Dipteronia</taxon>
    </lineage>
</organism>
<evidence type="ECO:0000313" key="2">
    <source>
        <dbReference type="Proteomes" id="UP001280121"/>
    </source>
</evidence>
<gene>
    <name evidence="1" type="ORF">Ddye_031223</name>
</gene>
<proteinExistence type="predicted"/>
<keyword evidence="2" id="KW-1185">Reference proteome</keyword>
<dbReference type="AlphaFoldDB" id="A0AAD9TI53"/>
<name>A0AAD9TI53_9ROSI</name>
<evidence type="ECO:0000313" key="1">
    <source>
        <dbReference type="EMBL" id="KAK2636431.1"/>
    </source>
</evidence>
<sequence length="171" mass="19690">MVTTKLLKEKMSSSCVTHTTNLILESIGKLPKYKKFIDSTKAFIIFVYTHHKTLSLMMNFTKRRDIMRSGVIRFASTFLSLESLVDKKDRSRQMFISAEWEKCKWVNTVKGKDAYSTTMSLGFRNDVNLCMQGDEEVESNLETDDDMDEEIEVQFESDEERADILGGGNKD</sequence>
<reference evidence="1" key="1">
    <citation type="journal article" date="2023" name="Plant J.">
        <title>Genome sequences and population genomics provide insights into the demographic history, inbreeding, and mutation load of two 'living fossil' tree species of Dipteronia.</title>
        <authorList>
            <person name="Feng Y."/>
            <person name="Comes H.P."/>
            <person name="Chen J."/>
            <person name="Zhu S."/>
            <person name="Lu R."/>
            <person name="Zhang X."/>
            <person name="Li P."/>
            <person name="Qiu J."/>
            <person name="Olsen K.M."/>
            <person name="Qiu Y."/>
        </authorList>
    </citation>
    <scope>NUCLEOTIDE SEQUENCE</scope>
    <source>
        <strain evidence="1">KIB01</strain>
    </source>
</reference>
<dbReference type="EMBL" id="JANJYI010000009">
    <property type="protein sequence ID" value="KAK2636431.1"/>
    <property type="molecule type" value="Genomic_DNA"/>
</dbReference>
<dbReference type="SUPFAM" id="SSF53098">
    <property type="entry name" value="Ribonuclease H-like"/>
    <property type="match status" value="1"/>
</dbReference>
<accession>A0AAD9TI53</accession>
<dbReference type="Proteomes" id="UP001280121">
    <property type="component" value="Unassembled WGS sequence"/>
</dbReference>
<protein>
    <recommendedName>
        <fullName evidence="3">DUF659 domain-containing protein</fullName>
    </recommendedName>
</protein>
<comment type="caution">
    <text evidence="1">The sequence shown here is derived from an EMBL/GenBank/DDBJ whole genome shotgun (WGS) entry which is preliminary data.</text>
</comment>
<evidence type="ECO:0008006" key="3">
    <source>
        <dbReference type="Google" id="ProtNLM"/>
    </source>
</evidence>